<name>A0A1Y2C6K5_9FUNG</name>
<keyword evidence="1" id="KW-0812">Transmembrane</keyword>
<gene>
    <name evidence="2" type="ORF">LY90DRAFT_671853</name>
</gene>
<evidence type="ECO:0000313" key="2">
    <source>
        <dbReference type="EMBL" id="ORY42671.1"/>
    </source>
</evidence>
<dbReference type="Proteomes" id="UP000193920">
    <property type="component" value="Unassembled WGS sequence"/>
</dbReference>
<reference evidence="2 3" key="1">
    <citation type="submission" date="2016-08" db="EMBL/GenBank/DDBJ databases">
        <title>A Parts List for Fungal Cellulosomes Revealed by Comparative Genomics.</title>
        <authorList>
            <consortium name="DOE Joint Genome Institute"/>
            <person name="Haitjema C.H."/>
            <person name="Gilmore S.P."/>
            <person name="Henske J.K."/>
            <person name="Solomon K.V."/>
            <person name="De Groot R."/>
            <person name="Kuo A."/>
            <person name="Mondo S.J."/>
            <person name="Salamov A.A."/>
            <person name="Labutti K."/>
            <person name="Zhao Z."/>
            <person name="Chiniquy J."/>
            <person name="Barry K."/>
            <person name="Brewer H.M."/>
            <person name="Purvine S.O."/>
            <person name="Wright A.T."/>
            <person name="Boxma B."/>
            <person name="Van Alen T."/>
            <person name="Hackstein J.H."/>
            <person name="Baker S.E."/>
            <person name="Grigoriev I.V."/>
            <person name="O'Malley M.A."/>
        </authorList>
    </citation>
    <scope>NUCLEOTIDE SEQUENCE [LARGE SCALE GENOMIC DNA]</scope>
    <source>
        <strain evidence="2 3">G1</strain>
    </source>
</reference>
<keyword evidence="1" id="KW-1133">Transmembrane helix</keyword>
<evidence type="ECO:0000256" key="1">
    <source>
        <dbReference type="SAM" id="Phobius"/>
    </source>
</evidence>
<sequence length="187" mass="21298">MYTSNMLFFKISINDTYNAAIVGSTILHCNINSCDIPIIKIVGNPGNYKLQMKLISFQYVFGEFSDFPGNLGEIDITIEECNESEYLYQDIENIGFKSCYLPKCDPSCNTGICVNNNVCNCTNTHFTGLYCNEHYKLEKINILNRVYKITSVIIISIAIIFIVGVIIYRNHPEIKGGLYVDLWFYSC</sequence>
<keyword evidence="3" id="KW-1185">Reference proteome</keyword>
<organism evidence="2 3">
    <name type="scientific">Neocallimastix californiae</name>
    <dbReference type="NCBI Taxonomy" id="1754190"/>
    <lineage>
        <taxon>Eukaryota</taxon>
        <taxon>Fungi</taxon>
        <taxon>Fungi incertae sedis</taxon>
        <taxon>Chytridiomycota</taxon>
        <taxon>Chytridiomycota incertae sedis</taxon>
        <taxon>Neocallimastigomycetes</taxon>
        <taxon>Neocallimastigales</taxon>
        <taxon>Neocallimastigaceae</taxon>
        <taxon>Neocallimastix</taxon>
    </lineage>
</organism>
<comment type="caution">
    <text evidence="2">The sequence shown here is derived from an EMBL/GenBank/DDBJ whole genome shotgun (WGS) entry which is preliminary data.</text>
</comment>
<evidence type="ECO:0000313" key="3">
    <source>
        <dbReference type="Proteomes" id="UP000193920"/>
    </source>
</evidence>
<dbReference type="OrthoDB" id="10268124at2759"/>
<protein>
    <recommendedName>
        <fullName evidence="4">EGF-like domain-containing protein</fullName>
    </recommendedName>
</protein>
<keyword evidence="1" id="KW-0472">Membrane</keyword>
<feature type="transmembrane region" description="Helical" evidence="1">
    <location>
        <begin position="146"/>
        <end position="168"/>
    </location>
</feature>
<dbReference type="EMBL" id="MCOG01000119">
    <property type="protein sequence ID" value="ORY42671.1"/>
    <property type="molecule type" value="Genomic_DNA"/>
</dbReference>
<accession>A0A1Y2C6K5</accession>
<evidence type="ECO:0008006" key="4">
    <source>
        <dbReference type="Google" id="ProtNLM"/>
    </source>
</evidence>
<proteinExistence type="predicted"/>
<dbReference type="AlphaFoldDB" id="A0A1Y2C6K5"/>